<dbReference type="PANTHER" id="PTHR33602">
    <property type="entry name" value="REGULATORY PROTEIN RECX FAMILY PROTEIN"/>
    <property type="match status" value="1"/>
</dbReference>
<proteinExistence type="inferred from homology"/>
<feature type="domain" description="RecX third three-helical" evidence="7">
    <location>
        <begin position="97"/>
        <end position="143"/>
    </location>
</feature>
<dbReference type="HAMAP" id="MF_01114">
    <property type="entry name" value="RecX"/>
    <property type="match status" value="1"/>
</dbReference>
<evidence type="ECO:0000256" key="5">
    <source>
        <dbReference type="HAMAP-Rule" id="MF_01114"/>
    </source>
</evidence>
<keyword evidence="4 5" id="KW-0963">Cytoplasm</keyword>
<evidence type="ECO:0000256" key="2">
    <source>
        <dbReference type="ARBA" id="ARBA00009695"/>
    </source>
</evidence>
<feature type="domain" description="RecX second three-helical" evidence="6">
    <location>
        <begin position="50"/>
        <end position="91"/>
    </location>
</feature>
<dbReference type="Pfam" id="PF02631">
    <property type="entry name" value="RecX_HTH2"/>
    <property type="match status" value="1"/>
</dbReference>
<keyword evidence="9" id="KW-1185">Reference proteome</keyword>
<dbReference type="InterPro" id="IPR053925">
    <property type="entry name" value="RecX_HTH_3rd"/>
</dbReference>
<dbReference type="OrthoDB" id="5244465at2"/>
<comment type="subcellular location">
    <subcellularLocation>
        <location evidence="1 5">Cytoplasm</location>
    </subcellularLocation>
</comment>
<dbReference type="Pfam" id="PF21981">
    <property type="entry name" value="RecX_HTH3"/>
    <property type="match status" value="1"/>
</dbReference>
<sequence length="158" mass="17584">MSRARQIVYDRLAVTARSRADLEQALAKKQVPAEVARAILDKFEDAGLVDDAEFARSWVQSRQRSKGLSSRVLAMELRRKGVDEEIAREALGELDPEAEVEAAHRLVQAKLRTMSSLDETTKVRRLTGLLARKGYSPQVAFDVVRQELGAEPAPLDSL</sequence>
<evidence type="ECO:0000313" key="8">
    <source>
        <dbReference type="EMBL" id="AWB94148.1"/>
    </source>
</evidence>
<evidence type="ECO:0000256" key="1">
    <source>
        <dbReference type="ARBA" id="ARBA00004496"/>
    </source>
</evidence>
<comment type="similarity">
    <text evidence="2 5">Belongs to the RecX family.</text>
</comment>
<protein>
    <recommendedName>
        <fullName evidence="3 5">Regulatory protein RecX</fullName>
    </recommendedName>
</protein>
<evidence type="ECO:0000256" key="3">
    <source>
        <dbReference type="ARBA" id="ARBA00018111"/>
    </source>
</evidence>
<name>A0A2S0WS87_9ACTN</name>
<dbReference type="Proteomes" id="UP000244384">
    <property type="component" value="Chromosome"/>
</dbReference>
<gene>
    <name evidence="5" type="primary">recX</name>
    <name evidence="8" type="ORF">C3E78_11185</name>
</gene>
<evidence type="ECO:0000256" key="4">
    <source>
        <dbReference type="ARBA" id="ARBA00022490"/>
    </source>
</evidence>
<accession>A0A2S0WS87</accession>
<evidence type="ECO:0000313" key="9">
    <source>
        <dbReference type="Proteomes" id="UP000244384"/>
    </source>
</evidence>
<dbReference type="PANTHER" id="PTHR33602:SF1">
    <property type="entry name" value="REGULATORY PROTEIN RECX FAMILY PROTEIN"/>
    <property type="match status" value="1"/>
</dbReference>
<dbReference type="EMBL" id="CP026952">
    <property type="protein sequence ID" value="AWB94148.1"/>
    <property type="molecule type" value="Genomic_DNA"/>
</dbReference>
<dbReference type="GO" id="GO:0006282">
    <property type="term" value="P:regulation of DNA repair"/>
    <property type="evidence" value="ECO:0007669"/>
    <property type="project" value="UniProtKB-UniRule"/>
</dbReference>
<comment type="function">
    <text evidence="5">Modulates RecA activity.</text>
</comment>
<accession>A0A5F2F242</accession>
<dbReference type="AlphaFoldDB" id="A0A2S0WS87"/>
<dbReference type="InterPro" id="IPR036388">
    <property type="entry name" value="WH-like_DNA-bd_sf"/>
</dbReference>
<reference evidence="9" key="1">
    <citation type="submission" date="2018-01" db="EMBL/GenBank/DDBJ databases">
        <authorList>
            <person name="Li J."/>
        </authorList>
    </citation>
    <scope>NUCLEOTIDE SEQUENCE [LARGE SCALE GENOMIC DNA]</scope>
    <source>
        <strain evidence="9">592</strain>
    </source>
</reference>
<organism evidence="8 9">
    <name type="scientific">Aeromicrobium chenweiae</name>
    <dbReference type="NCBI Taxonomy" id="2079793"/>
    <lineage>
        <taxon>Bacteria</taxon>
        <taxon>Bacillati</taxon>
        <taxon>Actinomycetota</taxon>
        <taxon>Actinomycetes</taxon>
        <taxon>Propionibacteriales</taxon>
        <taxon>Nocardioidaceae</taxon>
        <taxon>Aeromicrobium</taxon>
    </lineage>
</organism>
<dbReference type="InterPro" id="IPR053924">
    <property type="entry name" value="RecX_HTH_2nd"/>
</dbReference>
<dbReference type="GO" id="GO:0005737">
    <property type="term" value="C:cytoplasm"/>
    <property type="evidence" value="ECO:0007669"/>
    <property type="project" value="UniProtKB-SubCell"/>
</dbReference>
<evidence type="ECO:0000259" key="7">
    <source>
        <dbReference type="Pfam" id="PF21981"/>
    </source>
</evidence>
<evidence type="ECO:0000259" key="6">
    <source>
        <dbReference type="Pfam" id="PF02631"/>
    </source>
</evidence>
<dbReference type="KEGG" id="aez:C3E78_11185"/>
<dbReference type="Gene3D" id="1.10.10.10">
    <property type="entry name" value="Winged helix-like DNA-binding domain superfamily/Winged helix DNA-binding domain"/>
    <property type="match status" value="2"/>
</dbReference>
<dbReference type="InterPro" id="IPR003783">
    <property type="entry name" value="Regulatory_RecX"/>
</dbReference>